<protein>
    <submittedName>
        <fullName evidence="2">Uncharacterized protein</fullName>
    </submittedName>
</protein>
<dbReference type="Proteomes" id="UP001152320">
    <property type="component" value="Chromosome 11"/>
</dbReference>
<gene>
    <name evidence="2" type="ORF">HOLleu_23820</name>
</gene>
<dbReference type="AlphaFoldDB" id="A0A9Q1BVX0"/>
<evidence type="ECO:0000313" key="3">
    <source>
        <dbReference type="Proteomes" id="UP001152320"/>
    </source>
</evidence>
<name>A0A9Q1BVX0_HOLLE</name>
<dbReference type="OrthoDB" id="10563605at2759"/>
<feature type="region of interest" description="Disordered" evidence="1">
    <location>
        <begin position="945"/>
        <end position="979"/>
    </location>
</feature>
<accession>A0A9Q1BVX0</accession>
<proteinExistence type="predicted"/>
<reference evidence="2" key="1">
    <citation type="submission" date="2021-10" db="EMBL/GenBank/DDBJ databases">
        <title>Tropical sea cucumber genome reveals ecological adaptation and Cuvierian tubules defense mechanism.</title>
        <authorList>
            <person name="Chen T."/>
        </authorList>
    </citation>
    <scope>NUCLEOTIDE SEQUENCE</scope>
    <source>
        <strain evidence="2">Nanhai2018</strain>
        <tissue evidence="2">Muscle</tissue>
    </source>
</reference>
<keyword evidence="3" id="KW-1185">Reference proteome</keyword>
<evidence type="ECO:0000313" key="2">
    <source>
        <dbReference type="EMBL" id="KAJ8033544.1"/>
    </source>
</evidence>
<sequence length="1136" mass="128903">MSSLQYDQCVLLESHEVPSREYLRDFLLKNSCESCSILMEQFKVRKTLQENKYLANNLCDTICEDFFPKTIQCKECHQWVDCRKMLDITETLSENHMKSVYHILNSTAGCKDCTCYDKDTDNSSLRKTVTSECVAAKSRIMDAIKDCWDRALKCKVCHTKLIHLKIPQSEGNTEEKDRLKTFIRNHLKQFEFRLQCEVCEGFFVPKNPIVLEQLPLGALKISTSGCSKAEDVKKFQQAASDQLKEHVGSLEDTFVYPSENKNRTRYSSGNVKPREAAAGEATKCETSSDEVTSNVGDVKPTLLPASDQLKVPGDCCLEGELCDKRRNHGSGKSQQGGISGERSRDEDWMRQISKPNVDEDTTRSEPCLTQSTSKSAPPDGDEDEVLPPKYARCYSKDDLDESEGIAEAVGILQEWGKAHNVSLCILKNYRYGNLEGILKEFRSTITKSSGDFDILVLSRHLGVILVEMKATQFKSKKQLKRALRKAQDQLNKNKMVLFEINKDWLCPPRVPVISLIAVPNITCQQLQDNGICQRDRQRILSKCMIEFLKTKPKELDKVIGIPNLNYAFNDYEYYSLMARFLSLNNLIKYHCTDEGLIRDTGKKMLGMLLTEAQKSLIQSGGNPFQILAGDYGTGKSLMLTEKAKVIANAYKNLPQKKKIMLISCTDITVDGKYLNKGQPKDSVEHLRNFIGESATEREFNYFDHIEFHMIRSFINGHSGEDVVEKLEAAIAACASSEDTELHLLFDEIPLKFMRMFKPKIESLLTTYKSVIKTFWVSIATHSFRVTVLSKQDPEWIKDDRPANFEFRYLRKNLRVPGRVLDLQKAIEWFNGDGHVDTRRGDIPLGPMPLLYRVPKCVCPSQSNSILTCECSKFRVKETLRRLFIKIGFLQEQPGKSVQSEKVGPSSITMLLFAVESQSFCHDVCKVLSESCKELLIHVEDRTYIRPDGNGRSEESSSGHYTGSDGEEFITGNEGSSNLHSHTADGKKCCSASSPGLGHCQTSSNHKDIKNEGLHREESHSNQKIVLTTETSFIGCESEVLICVDLNGMLHWYPNSKLAYTTSGISRCLSQYIHLTWMPSEAEQMFREQMEVLIQDGDAEREDTERAFRCKETCLERVLNQILIEEQMVEMPKFVQE</sequence>
<evidence type="ECO:0000256" key="1">
    <source>
        <dbReference type="SAM" id="MobiDB-lite"/>
    </source>
</evidence>
<feature type="compositionally biased region" description="Basic and acidic residues" evidence="1">
    <location>
        <begin position="945"/>
        <end position="956"/>
    </location>
</feature>
<feature type="region of interest" description="Disordered" evidence="1">
    <location>
        <begin position="326"/>
        <end position="387"/>
    </location>
</feature>
<comment type="caution">
    <text evidence="2">The sequence shown here is derived from an EMBL/GenBank/DDBJ whole genome shotgun (WGS) entry which is preliminary data.</text>
</comment>
<dbReference type="EMBL" id="JAIZAY010000011">
    <property type="protein sequence ID" value="KAJ8033544.1"/>
    <property type="molecule type" value="Genomic_DNA"/>
</dbReference>
<organism evidence="2 3">
    <name type="scientific">Holothuria leucospilota</name>
    <name type="common">Black long sea cucumber</name>
    <name type="synonym">Mertensiothuria leucospilota</name>
    <dbReference type="NCBI Taxonomy" id="206669"/>
    <lineage>
        <taxon>Eukaryota</taxon>
        <taxon>Metazoa</taxon>
        <taxon>Echinodermata</taxon>
        <taxon>Eleutherozoa</taxon>
        <taxon>Echinozoa</taxon>
        <taxon>Holothuroidea</taxon>
        <taxon>Aspidochirotacea</taxon>
        <taxon>Aspidochirotida</taxon>
        <taxon>Holothuriidae</taxon>
        <taxon>Holothuria</taxon>
    </lineage>
</organism>
<feature type="region of interest" description="Disordered" evidence="1">
    <location>
        <begin position="261"/>
        <end position="305"/>
    </location>
</feature>